<evidence type="ECO:0000259" key="5">
    <source>
        <dbReference type="PROSITE" id="PS51910"/>
    </source>
</evidence>
<dbReference type="Pfam" id="PF00704">
    <property type="entry name" value="Glyco_hydro_18"/>
    <property type="match status" value="1"/>
</dbReference>
<dbReference type="EMBL" id="JABCRI010000011">
    <property type="protein sequence ID" value="KAF8397589.1"/>
    <property type="molecule type" value="Genomic_DNA"/>
</dbReference>
<dbReference type="Gene3D" id="3.20.20.80">
    <property type="entry name" value="Glycosidases"/>
    <property type="match status" value="1"/>
</dbReference>
<keyword evidence="2 3" id="KW-0326">Glycosidase</keyword>
<evidence type="ECO:0000256" key="2">
    <source>
        <dbReference type="ARBA" id="ARBA00023295"/>
    </source>
</evidence>
<dbReference type="PANTHER" id="PTHR46476:SF8">
    <property type="entry name" value="CHITINASE 2-LIKE"/>
    <property type="match status" value="1"/>
</dbReference>
<gene>
    <name evidence="6" type="ORF">HHK36_016509</name>
</gene>
<dbReference type="InterPro" id="IPR000677">
    <property type="entry name" value="Chitinase-like"/>
</dbReference>
<accession>A0A834YXB4</accession>
<dbReference type="InterPro" id="IPR001223">
    <property type="entry name" value="Glyco_hydro18_cat"/>
</dbReference>
<dbReference type="PROSITE" id="PS01095">
    <property type="entry name" value="GH18_1"/>
    <property type="match status" value="1"/>
</dbReference>
<keyword evidence="1 3" id="KW-0378">Hydrolase</keyword>
<dbReference type="Proteomes" id="UP000655225">
    <property type="component" value="Unassembled WGS sequence"/>
</dbReference>
<comment type="caution">
    <text evidence="6">The sequence shown here is derived from an EMBL/GenBank/DDBJ whole genome shotgun (WGS) entry which is preliminary data.</text>
</comment>
<evidence type="ECO:0000313" key="6">
    <source>
        <dbReference type="EMBL" id="KAF8397589.1"/>
    </source>
</evidence>
<dbReference type="InterPro" id="IPR017853">
    <property type="entry name" value="GH"/>
</dbReference>
<dbReference type="GO" id="GO:0005975">
    <property type="term" value="P:carbohydrate metabolic process"/>
    <property type="evidence" value="ECO:0007669"/>
    <property type="project" value="InterPro"/>
</dbReference>
<name>A0A834YXB4_TETSI</name>
<dbReference type="PRINTS" id="PR00551">
    <property type="entry name" value="2SGLOBULIN"/>
</dbReference>
<feature type="domain" description="GH18" evidence="5">
    <location>
        <begin position="40"/>
        <end position="313"/>
    </location>
</feature>
<comment type="similarity">
    <text evidence="4">Belongs to the glycosyl hydrolase 18 family.</text>
</comment>
<dbReference type="InterPro" id="IPR001579">
    <property type="entry name" value="Glyco_hydro_18_chit_AS"/>
</dbReference>
<evidence type="ECO:0000256" key="1">
    <source>
        <dbReference type="ARBA" id="ARBA00022801"/>
    </source>
</evidence>
<organism evidence="6 7">
    <name type="scientific">Tetracentron sinense</name>
    <name type="common">Spur-leaf</name>
    <dbReference type="NCBI Taxonomy" id="13715"/>
    <lineage>
        <taxon>Eukaryota</taxon>
        <taxon>Viridiplantae</taxon>
        <taxon>Streptophyta</taxon>
        <taxon>Embryophyta</taxon>
        <taxon>Tracheophyta</taxon>
        <taxon>Spermatophyta</taxon>
        <taxon>Magnoliopsida</taxon>
        <taxon>Trochodendrales</taxon>
        <taxon>Trochodendraceae</taxon>
        <taxon>Tetracentron</taxon>
    </lineage>
</organism>
<evidence type="ECO:0000256" key="3">
    <source>
        <dbReference type="RuleBase" id="RU000489"/>
    </source>
</evidence>
<dbReference type="GO" id="GO:0004553">
    <property type="term" value="F:hydrolase activity, hydrolyzing O-glycosyl compounds"/>
    <property type="evidence" value="ECO:0007669"/>
    <property type="project" value="InterPro"/>
</dbReference>
<evidence type="ECO:0000256" key="4">
    <source>
        <dbReference type="RuleBase" id="RU004453"/>
    </source>
</evidence>
<sequence>MGFLTVPNTGIFCRLRGPPYLHVMIIQFEVHAYIEAANSKLFREYIGAESDSVKFSDVPINSDIEIHFILAFAIDYTNGNSPSPTNGKFNVFWATNHLGPRDIAAIKDRHQTVKIAISLGGDSVGSGKAFFTPKSISSWVDNAVSSLTSMIKQYNIDGIDIDYEHYKSDPNTFAECIGQLITTLKKSGAISFASIAPYDDGPVQSHYLALWRKYGRAIDYVNFQFYAYDKGISVSQFVNYFNAQASNYHGGQILASFISSGDGGLGPDDGFFEACNEIKGQGKLGGIFVWCADESGKFGFRHEKKSQALLASA</sequence>
<dbReference type="OMA" id="FWASSHV"/>
<dbReference type="AlphaFoldDB" id="A0A834YXB4"/>
<dbReference type="SUPFAM" id="SSF51445">
    <property type="entry name" value="(Trans)glycosidases"/>
    <property type="match status" value="1"/>
</dbReference>
<dbReference type="PROSITE" id="PS51910">
    <property type="entry name" value="GH18_2"/>
    <property type="match status" value="1"/>
</dbReference>
<evidence type="ECO:0000313" key="7">
    <source>
        <dbReference type="Proteomes" id="UP000655225"/>
    </source>
</evidence>
<dbReference type="PANTHER" id="PTHR46476">
    <property type="entry name" value="CHITINASE 2-LIKE"/>
    <property type="match status" value="1"/>
</dbReference>
<dbReference type="CDD" id="cd06544">
    <property type="entry name" value="GH18_narbonin"/>
    <property type="match status" value="1"/>
</dbReference>
<reference evidence="6 7" key="1">
    <citation type="submission" date="2020-04" db="EMBL/GenBank/DDBJ databases">
        <title>Plant Genome Project.</title>
        <authorList>
            <person name="Zhang R.-G."/>
        </authorList>
    </citation>
    <scope>NUCLEOTIDE SEQUENCE [LARGE SCALE GENOMIC DNA]</scope>
    <source>
        <strain evidence="6">YNK0</strain>
        <tissue evidence="6">Leaf</tissue>
    </source>
</reference>
<keyword evidence="7" id="KW-1185">Reference proteome</keyword>
<protein>
    <recommendedName>
        <fullName evidence="5">GH18 domain-containing protein</fullName>
    </recommendedName>
</protein>
<dbReference type="OrthoDB" id="3012298at2759"/>
<proteinExistence type="inferred from homology"/>